<reference evidence="17 18" key="1">
    <citation type="submission" date="2024-11" db="EMBL/GenBank/DDBJ databases">
        <title>Chromosome-level genome assembly of Eucalyptus globulus Labill. provides insights into its genome evolution.</title>
        <authorList>
            <person name="Li X."/>
        </authorList>
    </citation>
    <scope>NUCLEOTIDE SEQUENCE [LARGE SCALE GENOMIC DNA]</scope>
    <source>
        <strain evidence="17">CL2024</strain>
        <tissue evidence="17">Fresh tender leaves</tissue>
    </source>
</reference>
<dbReference type="InterPro" id="IPR002902">
    <property type="entry name" value="GNK2"/>
</dbReference>
<dbReference type="Pfam" id="PF01657">
    <property type="entry name" value="Stress-antifung"/>
    <property type="match status" value="1"/>
</dbReference>
<keyword evidence="18" id="KW-1185">Reference proteome</keyword>
<keyword evidence="7" id="KW-0677">Repeat</keyword>
<dbReference type="AlphaFoldDB" id="A0ABD3KBV5"/>
<keyword evidence="10" id="KW-0044">Antibiotic</keyword>
<keyword evidence="2" id="KW-0929">Antimicrobial</keyword>
<evidence type="ECO:0000256" key="6">
    <source>
        <dbReference type="ARBA" id="ARBA00022734"/>
    </source>
</evidence>
<keyword evidence="8" id="KW-0611">Plant defense</keyword>
<evidence type="ECO:0000256" key="14">
    <source>
        <dbReference type="ARBA" id="ARBA00038393"/>
    </source>
</evidence>
<dbReference type="Gene3D" id="3.30.430.20">
    <property type="entry name" value="Gnk2 domain, C-X8-C-X2-C motif"/>
    <property type="match status" value="1"/>
</dbReference>
<dbReference type="PROSITE" id="PS51473">
    <property type="entry name" value="GNK2"/>
    <property type="match status" value="1"/>
</dbReference>
<evidence type="ECO:0000256" key="7">
    <source>
        <dbReference type="ARBA" id="ARBA00022737"/>
    </source>
</evidence>
<keyword evidence="5 15" id="KW-0732">Signal</keyword>
<evidence type="ECO:0000256" key="12">
    <source>
        <dbReference type="ARBA" id="ARBA00023157"/>
    </source>
</evidence>
<accession>A0ABD3KBV5</accession>
<dbReference type="PANTHER" id="PTHR32080">
    <property type="entry name" value="ANTIFUNGAL PROTEIN GINKBILOBIN-2-LIKE"/>
    <property type="match status" value="1"/>
</dbReference>
<organism evidence="17 18">
    <name type="scientific">Eucalyptus globulus</name>
    <name type="common">Tasmanian blue gum</name>
    <dbReference type="NCBI Taxonomy" id="34317"/>
    <lineage>
        <taxon>Eukaryota</taxon>
        <taxon>Viridiplantae</taxon>
        <taxon>Streptophyta</taxon>
        <taxon>Embryophyta</taxon>
        <taxon>Tracheophyta</taxon>
        <taxon>Spermatophyta</taxon>
        <taxon>Magnoliopsida</taxon>
        <taxon>eudicotyledons</taxon>
        <taxon>Gunneridae</taxon>
        <taxon>Pentapetalae</taxon>
        <taxon>rosids</taxon>
        <taxon>malvids</taxon>
        <taxon>Myrtales</taxon>
        <taxon>Myrtaceae</taxon>
        <taxon>Myrtoideae</taxon>
        <taxon>Eucalypteae</taxon>
        <taxon>Eucalyptus</taxon>
    </lineage>
</organism>
<comment type="caution">
    <text evidence="17">The sequence shown here is derived from an EMBL/GenBank/DDBJ whole genome shotgun (WGS) entry which is preliminary data.</text>
</comment>
<feature type="chain" id="PRO_5044850275" description="Gnk2-homologous domain-containing protein" evidence="15">
    <location>
        <begin position="24"/>
        <end position="114"/>
    </location>
</feature>
<evidence type="ECO:0000256" key="9">
    <source>
        <dbReference type="ARBA" id="ARBA00022949"/>
    </source>
</evidence>
<evidence type="ECO:0000256" key="5">
    <source>
        <dbReference type="ARBA" id="ARBA00022729"/>
    </source>
</evidence>
<name>A0ABD3KBV5_EUCGL</name>
<evidence type="ECO:0000256" key="3">
    <source>
        <dbReference type="ARBA" id="ARBA00022577"/>
    </source>
</evidence>
<comment type="subcellular location">
    <subcellularLocation>
        <location evidence="13">Cell junction</location>
        <location evidence="13">Plasmodesma</location>
    </subcellularLocation>
    <subcellularLocation>
        <location evidence="1">Cell membrane</location>
        <topology evidence="1">Single-pass type I membrane protein</topology>
    </subcellularLocation>
</comment>
<evidence type="ECO:0000256" key="13">
    <source>
        <dbReference type="ARBA" id="ARBA00024184"/>
    </source>
</evidence>
<keyword evidence="11" id="KW-0465">Mannose-binding</keyword>
<evidence type="ECO:0000259" key="16">
    <source>
        <dbReference type="PROSITE" id="PS51473"/>
    </source>
</evidence>
<proteinExistence type="inferred from homology"/>
<feature type="signal peptide" evidence="15">
    <location>
        <begin position="1"/>
        <end position="23"/>
    </location>
</feature>
<keyword evidence="4" id="KW-0945">Host-virus interaction</keyword>
<evidence type="ECO:0000256" key="1">
    <source>
        <dbReference type="ARBA" id="ARBA00004251"/>
    </source>
</evidence>
<evidence type="ECO:0000256" key="11">
    <source>
        <dbReference type="ARBA" id="ARBA00023035"/>
    </source>
</evidence>
<dbReference type="InterPro" id="IPR051378">
    <property type="entry name" value="Cell2Cell_Antifungal"/>
</dbReference>
<comment type="similarity">
    <text evidence="14">Belongs to the cysteine-rich repeat secretory protein family. Plasmodesmata-located proteins (PDLD) subfamily.</text>
</comment>
<evidence type="ECO:0000256" key="4">
    <source>
        <dbReference type="ARBA" id="ARBA00022581"/>
    </source>
</evidence>
<dbReference type="Proteomes" id="UP001634007">
    <property type="component" value="Unassembled WGS sequence"/>
</dbReference>
<evidence type="ECO:0000256" key="2">
    <source>
        <dbReference type="ARBA" id="ARBA00022529"/>
    </source>
</evidence>
<gene>
    <name evidence="17" type="ORF">ACJRO7_025968</name>
</gene>
<dbReference type="CDD" id="cd23509">
    <property type="entry name" value="Gnk2-like"/>
    <property type="match status" value="1"/>
</dbReference>
<dbReference type="GO" id="GO:0009506">
    <property type="term" value="C:plasmodesma"/>
    <property type="evidence" value="ECO:0007669"/>
    <property type="project" value="UniProtKB-SubCell"/>
</dbReference>
<dbReference type="GO" id="GO:0005537">
    <property type="term" value="F:D-mannose binding"/>
    <property type="evidence" value="ECO:0007669"/>
    <property type="project" value="UniProtKB-KW"/>
</dbReference>
<dbReference type="GO" id="GO:0050832">
    <property type="term" value="P:defense response to fungus"/>
    <property type="evidence" value="ECO:0007669"/>
    <property type="project" value="UniProtKB-KW"/>
</dbReference>
<evidence type="ECO:0000256" key="10">
    <source>
        <dbReference type="ARBA" id="ARBA00023022"/>
    </source>
</evidence>
<keyword evidence="12" id="KW-1015">Disulfide bond</keyword>
<keyword evidence="3" id="KW-0295">Fungicide</keyword>
<evidence type="ECO:0000313" key="17">
    <source>
        <dbReference type="EMBL" id="KAL3737128.1"/>
    </source>
</evidence>
<dbReference type="GO" id="GO:0005886">
    <property type="term" value="C:plasma membrane"/>
    <property type="evidence" value="ECO:0007669"/>
    <property type="project" value="UniProtKB-SubCell"/>
</dbReference>
<protein>
    <recommendedName>
        <fullName evidence="16">Gnk2-homologous domain-containing protein</fullName>
    </recommendedName>
</protein>
<keyword evidence="6" id="KW-0430">Lectin</keyword>
<dbReference type="EMBL" id="JBJKBG010000006">
    <property type="protein sequence ID" value="KAL3737128.1"/>
    <property type="molecule type" value="Genomic_DNA"/>
</dbReference>
<dbReference type="PANTHER" id="PTHR32080:SF54">
    <property type="entry name" value="GNK2-HOMOLOGOUS DOMAIN-CONTAINING PROTEIN"/>
    <property type="match status" value="1"/>
</dbReference>
<sequence>MAAFRGILAIGIWFLCIRFSVYCYTPFPEEMNSVLDALVEETSSTGYNLYAQSTDSGQGCYGHFVCDRLLSRFICHPCLQNVRVDLINGRPSNTGAQVHLVDCRMRYKNYQFTK</sequence>
<feature type="domain" description="Gnk2-homologous" evidence="16">
    <location>
        <begin position="9"/>
        <end position="112"/>
    </location>
</feature>
<evidence type="ECO:0000256" key="15">
    <source>
        <dbReference type="SAM" id="SignalP"/>
    </source>
</evidence>
<keyword evidence="9" id="KW-0965">Cell junction</keyword>
<dbReference type="InterPro" id="IPR038408">
    <property type="entry name" value="GNK2_sf"/>
</dbReference>
<evidence type="ECO:0000256" key="8">
    <source>
        <dbReference type="ARBA" id="ARBA00022821"/>
    </source>
</evidence>
<evidence type="ECO:0000313" key="18">
    <source>
        <dbReference type="Proteomes" id="UP001634007"/>
    </source>
</evidence>
<dbReference type="GO" id="GO:0031640">
    <property type="term" value="P:killing of cells of another organism"/>
    <property type="evidence" value="ECO:0007669"/>
    <property type="project" value="UniProtKB-KW"/>
</dbReference>
<dbReference type="GO" id="GO:0042742">
    <property type="term" value="P:defense response to bacterium"/>
    <property type="evidence" value="ECO:0007669"/>
    <property type="project" value="UniProtKB-KW"/>
</dbReference>